<gene>
    <name evidence="3" type="ORF">C8D78_0455</name>
</gene>
<feature type="transmembrane region" description="Helical" evidence="2">
    <location>
        <begin position="180"/>
        <end position="205"/>
    </location>
</feature>
<dbReference type="PANTHER" id="PTHR40761:SF1">
    <property type="entry name" value="CONSERVED INTEGRAL MEMBRANE ALANINE VALINE AND LEUCINE RICH PROTEIN-RELATED"/>
    <property type="match status" value="1"/>
</dbReference>
<feature type="transmembrane region" description="Helical" evidence="2">
    <location>
        <begin position="91"/>
        <end position="109"/>
    </location>
</feature>
<feature type="region of interest" description="Disordered" evidence="1">
    <location>
        <begin position="297"/>
        <end position="317"/>
    </location>
</feature>
<evidence type="ECO:0008006" key="5">
    <source>
        <dbReference type="Google" id="ProtNLM"/>
    </source>
</evidence>
<keyword evidence="2" id="KW-1133">Transmembrane helix</keyword>
<feature type="transmembrane region" description="Helical" evidence="2">
    <location>
        <begin position="152"/>
        <end position="173"/>
    </location>
</feature>
<feature type="transmembrane region" description="Helical" evidence="2">
    <location>
        <begin position="121"/>
        <end position="140"/>
    </location>
</feature>
<dbReference type="EMBL" id="RBIR01000001">
    <property type="protein sequence ID" value="RKR30136.1"/>
    <property type="molecule type" value="Genomic_DNA"/>
</dbReference>
<dbReference type="PANTHER" id="PTHR40761">
    <property type="entry name" value="CONSERVED INTEGRAL MEMBRANE ALANINE VALINE AND LEUCINE RICH PROTEIN-RELATED"/>
    <property type="match status" value="1"/>
</dbReference>
<keyword evidence="2" id="KW-0472">Membrane</keyword>
<feature type="transmembrane region" description="Helical" evidence="2">
    <location>
        <begin position="15"/>
        <end position="34"/>
    </location>
</feature>
<feature type="transmembrane region" description="Helical" evidence="2">
    <location>
        <begin position="243"/>
        <end position="266"/>
    </location>
</feature>
<evidence type="ECO:0000256" key="1">
    <source>
        <dbReference type="SAM" id="MobiDB-lite"/>
    </source>
</evidence>
<dbReference type="OrthoDB" id="5187629at2"/>
<comment type="caution">
    <text evidence="3">The sequence shown here is derived from an EMBL/GenBank/DDBJ whole genome shotgun (WGS) entry which is preliminary data.</text>
</comment>
<evidence type="ECO:0000313" key="3">
    <source>
        <dbReference type="EMBL" id="RKR30136.1"/>
    </source>
</evidence>
<organism evidence="3 4">
    <name type="scientific">Arthrobacter oryzae</name>
    <dbReference type="NCBI Taxonomy" id="409290"/>
    <lineage>
        <taxon>Bacteria</taxon>
        <taxon>Bacillati</taxon>
        <taxon>Actinomycetota</taxon>
        <taxon>Actinomycetes</taxon>
        <taxon>Micrococcales</taxon>
        <taxon>Micrococcaceae</taxon>
        <taxon>Arthrobacter</taxon>
    </lineage>
</organism>
<feature type="transmembrane region" description="Helical" evidence="2">
    <location>
        <begin position="272"/>
        <end position="294"/>
    </location>
</feature>
<dbReference type="Proteomes" id="UP000276055">
    <property type="component" value="Unassembled WGS sequence"/>
</dbReference>
<reference evidence="3 4" key="1">
    <citation type="submission" date="2018-10" db="EMBL/GenBank/DDBJ databases">
        <title>Genomic Encyclopedia of Type Strains, Phase IV (KMG-IV): sequencing the most valuable type-strain genomes for metagenomic binning, comparative biology and taxonomic classification.</title>
        <authorList>
            <person name="Goeker M."/>
        </authorList>
    </citation>
    <scope>NUCLEOTIDE SEQUENCE [LARGE SCALE GENOMIC DNA]</scope>
    <source>
        <strain evidence="3 4">DSM 25586</strain>
    </source>
</reference>
<name>A0A495FP61_9MICC</name>
<keyword evidence="2" id="KW-0812">Transmembrane</keyword>
<feature type="transmembrane region" description="Helical" evidence="2">
    <location>
        <begin position="211"/>
        <end position="231"/>
    </location>
</feature>
<feature type="transmembrane region" description="Helical" evidence="2">
    <location>
        <begin position="66"/>
        <end position="85"/>
    </location>
</feature>
<sequence length="317" mass="32245">MIQTAAEPALMSSHWLGIPIAAAGAVLLALGTLFQHRSIEKQGPAPGHAAGSMGGGRLQALVRKPVWLGGTAMLAVAIILQLTSLRFSPLIVVQPIGAVALVVTTLATARTSRRSPGRRALIAVALCVGGVGAFVSVAAVSARDVEVSDRHLITILALLGVVLAGLGTGFVLWRHRWGAVIFTCGAGILFGFVAALAKTVIARLFQGDFEWLSLTCLAGLVIAALSGTFLVQNAHTRGTPDLVVAGLTVIDPLVAVAVGVTILGEADAAPPLAFVAFVLAGATAVAGVFLLATVKRPASRPPSRGHGRGADPSAVGR</sequence>
<evidence type="ECO:0000256" key="2">
    <source>
        <dbReference type="SAM" id="Phobius"/>
    </source>
</evidence>
<dbReference type="AlphaFoldDB" id="A0A495FP61"/>
<evidence type="ECO:0000313" key="4">
    <source>
        <dbReference type="Proteomes" id="UP000276055"/>
    </source>
</evidence>
<protein>
    <recommendedName>
        <fullName evidence="5">Multidrug DMT transporter permease</fullName>
    </recommendedName>
</protein>
<dbReference type="RefSeq" id="WP_120950233.1">
    <property type="nucleotide sequence ID" value="NZ_RBIR01000001.1"/>
</dbReference>
<proteinExistence type="predicted"/>
<accession>A0A495FP61</accession>